<comment type="caution">
    <text evidence="4">The sequence shown here is derived from an EMBL/GenBank/DDBJ whole genome shotgun (WGS) entry which is preliminary data.</text>
</comment>
<dbReference type="EMBL" id="QXGB01004966">
    <property type="protein sequence ID" value="KAE9164439.1"/>
    <property type="molecule type" value="Genomic_DNA"/>
</dbReference>
<protein>
    <submittedName>
        <fullName evidence="4">Uncharacterized protein</fullName>
    </submittedName>
</protein>
<dbReference type="Proteomes" id="UP000488956">
    <property type="component" value="Unassembled WGS sequence"/>
</dbReference>
<name>A0A6A3VNP9_9STRA</name>
<dbReference type="Proteomes" id="UP000429523">
    <property type="component" value="Unassembled WGS sequence"/>
</dbReference>
<proteinExistence type="predicted"/>
<dbReference type="EMBL" id="QXFX01005092">
    <property type="protein sequence ID" value="KAE9061779.1"/>
    <property type="molecule type" value="Genomic_DNA"/>
</dbReference>
<evidence type="ECO:0000313" key="10">
    <source>
        <dbReference type="Proteomes" id="UP000488956"/>
    </source>
</evidence>
<feature type="non-terminal residue" evidence="4">
    <location>
        <position position="253"/>
    </location>
</feature>
<sequence length="253" mass="28501">MKPSLWLKNAKYFGENFTPGEGQVHVLVVVPEVESQRPATAQAQLKKLLNALEWREPQRLCTGDGQDWAYQGASELVVELTRPLDAHYDAWKLGYEDKQNHALNVVVGGRGTGKSRMLDEMKGLLCEAAKQSQQQELVERLENAYVFRVTFGGGTCTTGTLLDSGVPEFDVSYRMLYQLAKDRNEWTQFVFELKQLKLPLSMGMVMEILATLKTVDNAKDMSVILCVDGLQHLINDGTKKCDFYRVLATICNF</sequence>
<evidence type="ECO:0000313" key="7">
    <source>
        <dbReference type="Proteomes" id="UP000433483"/>
    </source>
</evidence>
<evidence type="ECO:0000313" key="4">
    <source>
        <dbReference type="EMBL" id="KAE9164439.1"/>
    </source>
</evidence>
<evidence type="ECO:0000313" key="3">
    <source>
        <dbReference type="EMBL" id="KAE9062726.1"/>
    </source>
</evidence>
<dbReference type="EMBL" id="QXFZ01004855">
    <property type="protein sequence ID" value="KAE9062726.1"/>
    <property type="molecule type" value="Genomic_DNA"/>
</dbReference>
<dbReference type="EMBL" id="QXGE01005191">
    <property type="protein sequence ID" value="KAE9268229.1"/>
    <property type="molecule type" value="Genomic_DNA"/>
</dbReference>
<evidence type="ECO:0000313" key="6">
    <source>
        <dbReference type="Proteomes" id="UP000429523"/>
    </source>
</evidence>
<dbReference type="Proteomes" id="UP000437068">
    <property type="component" value="Unassembled WGS sequence"/>
</dbReference>
<evidence type="ECO:0000313" key="9">
    <source>
        <dbReference type="Proteomes" id="UP000441208"/>
    </source>
</evidence>
<reference evidence="6 7" key="1">
    <citation type="submission" date="2018-08" db="EMBL/GenBank/DDBJ databases">
        <title>Genomic investigation of the strawberry pathogen Phytophthora fragariae indicates pathogenicity is determined by transcriptional variation in three key races.</title>
        <authorList>
            <person name="Adams T.M."/>
            <person name="Armitage A.D."/>
            <person name="Sobczyk M.K."/>
            <person name="Bates H.J."/>
            <person name="Dunwell J.M."/>
            <person name="Nellist C.F."/>
            <person name="Harrison R.J."/>
        </authorList>
    </citation>
    <scope>NUCLEOTIDE SEQUENCE [LARGE SCALE GENOMIC DNA]</scope>
    <source>
        <strain evidence="5 8">A4</strain>
        <strain evidence="4 7">NOV-27</strain>
        <strain evidence="3 9">NOV-71</strain>
        <strain evidence="1 6">NOV-9</strain>
        <strain evidence="2 10">ONT-3</strain>
    </source>
</reference>
<dbReference type="Proteomes" id="UP000433483">
    <property type="component" value="Unassembled WGS sequence"/>
</dbReference>
<evidence type="ECO:0000313" key="1">
    <source>
        <dbReference type="EMBL" id="KAE8919315.1"/>
    </source>
</evidence>
<evidence type="ECO:0000313" key="2">
    <source>
        <dbReference type="EMBL" id="KAE9061779.1"/>
    </source>
</evidence>
<gene>
    <name evidence="5" type="ORF">PF001_g29740</name>
    <name evidence="4" type="ORF">PF005_g30033</name>
    <name evidence="3" type="ORF">PF007_g29808</name>
    <name evidence="1" type="ORF">PF009_g30376</name>
    <name evidence="2" type="ORF">PF010_g29686</name>
</gene>
<dbReference type="Proteomes" id="UP000441208">
    <property type="component" value="Unassembled WGS sequence"/>
</dbReference>
<keyword evidence="7" id="KW-1185">Reference proteome</keyword>
<dbReference type="EMBL" id="QXGF01004780">
    <property type="protein sequence ID" value="KAE8919315.1"/>
    <property type="molecule type" value="Genomic_DNA"/>
</dbReference>
<dbReference type="AlphaFoldDB" id="A0A6A3VNP9"/>
<evidence type="ECO:0000313" key="5">
    <source>
        <dbReference type="EMBL" id="KAE9268229.1"/>
    </source>
</evidence>
<organism evidence="4 7">
    <name type="scientific">Phytophthora fragariae</name>
    <dbReference type="NCBI Taxonomy" id="53985"/>
    <lineage>
        <taxon>Eukaryota</taxon>
        <taxon>Sar</taxon>
        <taxon>Stramenopiles</taxon>
        <taxon>Oomycota</taxon>
        <taxon>Peronosporomycetes</taxon>
        <taxon>Peronosporales</taxon>
        <taxon>Peronosporaceae</taxon>
        <taxon>Phytophthora</taxon>
    </lineage>
</organism>
<evidence type="ECO:0000313" key="8">
    <source>
        <dbReference type="Proteomes" id="UP000437068"/>
    </source>
</evidence>
<dbReference type="OrthoDB" id="123702at2759"/>
<accession>A0A6A3VNP9</accession>